<name>A0A8H3C862_9AGAM</name>
<organism evidence="2 3">
    <name type="scientific">Rhizoctonia solani</name>
    <dbReference type="NCBI Taxonomy" id="456999"/>
    <lineage>
        <taxon>Eukaryota</taxon>
        <taxon>Fungi</taxon>
        <taxon>Dikarya</taxon>
        <taxon>Basidiomycota</taxon>
        <taxon>Agaricomycotina</taxon>
        <taxon>Agaricomycetes</taxon>
        <taxon>Cantharellales</taxon>
        <taxon>Ceratobasidiaceae</taxon>
        <taxon>Rhizoctonia</taxon>
    </lineage>
</organism>
<evidence type="ECO:0000313" key="2">
    <source>
        <dbReference type="EMBL" id="CAE6474175.1"/>
    </source>
</evidence>
<protein>
    <submittedName>
        <fullName evidence="2">Uncharacterized protein</fullName>
    </submittedName>
</protein>
<evidence type="ECO:0000313" key="3">
    <source>
        <dbReference type="Proteomes" id="UP000663850"/>
    </source>
</evidence>
<feature type="compositionally biased region" description="Polar residues" evidence="1">
    <location>
        <begin position="115"/>
        <end position="126"/>
    </location>
</feature>
<reference evidence="2" key="1">
    <citation type="submission" date="2021-01" db="EMBL/GenBank/DDBJ databases">
        <authorList>
            <person name="Kaushik A."/>
        </authorList>
    </citation>
    <scope>NUCLEOTIDE SEQUENCE</scope>
    <source>
        <strain evidence="2">Type strain: AG8-Rh-89/</strain>
    </source>
</reference>
<feature type="region of interest" description="Disordered" evidence="1">
    <location>
        <begin position="102"/>
        <end position="143"/>
    </location>
</feature>
<dbReference type="AlphaFoldDB" id="A0A8H3C862"/>
<gene>
    <name evidence="2" type="ORF">RDB_LOCUS66625</name>
</gene>
<feature type="compositionally biased region" description="Pro residues" evidence="1">
    <location>
        <begin position="130"/>
        <end position="139"/>
    </location>
</feature>
<accession>A0A8H3C862</accession>
<dbReference type="EMBL" id="CAJMWZ010003429">
    <property type="protein sequence ID" value="CAE6474175.1"/>
    <property type="molecule type" value="Genomic_DNA"/>
</dbReference>
<dbReference type="Proteomes" id="UP000663850">
    <property type="component" value="Unassembled WGS sequence"/>
</dbReference>
<comment type="caution">
    <text evidence="2">The sequence shown here is derived from an EMBL/GenBank/DDBJ whole genome shotgun (WGS) entry which is preliminary data.</text>
</comment>
<sequence length="382" mass="42719">MLTVTAEVYTEPDIAQQALPELPSPPRITGLSPAPLDLLLPYEYIPDQWPIPHSPELSCLFTSTYGNDLFDYPGLSSEITGPSGIMNQGYLYNQHGATYQGMYFPHNRPREHGPFSNSRSRQSSAGHTPPFLPSSPESPQPRYDLGTSTGSLLFVPDSEAGSNAELAKTSYTAYIGLLTFKWSNSRQGLPPELALYICQLAGYKVWHAKAAPAGPKGVYEWDSQIQSLVWFQTEPFTRRMLGRTKSVQLVTKYDTRSPLTGIGDTNVGWFELQIARPIEQDVVTHAKVGYRPNGDKMSWFSHRNRGVVGPRGFLREYQGAVFDSDHEMWDQIEEGDVLQVVVKAPLHVRAYTASSGLLRISTWWEPSSEMLALMDMRDAQSR</sequence>
<evidence type="ECO:0000256" key="1">
    <source>
        <dbReference type="SAM" id="MobiDB-lite"/>
    </source>
</evidence>
<proteinExistence type="predicted"/>